<dbReference type="RefSeq" id="XP_014487186.1">
    <property type="nucleotide sequence ID" value="XM_014631700.1"/>
</dbReference>
<dbReference type="PANTHER" id="PTHR19423">
    <property type="entry name" value="SH3 DOMAIN-BINDING PROTEIN 5"/>
    <property type="match status" value="1"/>
</dbReference>
<dbReference type="AlphaFoldDB" id="A0A6P3Y826"/>
<comment type="similarity">
    <text evidence="1">Belongs to the SH3BP5 family.</text>
</comment>
<keyword evidence="5" id="KW-1185">Reference proteome</keyword>
<evidence type="ECO:0000313" key="6">
    <source>
        <dbReference type="RefSeq" id="XP_014487186.1"/>
    </source>
</evidence>
<evidence type="ECO:0000256" key="3">
    <source>
        <dbReference type="SAM" id="Coils"/>
    </source>
</evidence>
<evidence type="ECO:0000256" key="2">
    <source>
        <dbReference type="ARBA" id="ARBA00023054"/>
    </source>
</evidence>
<name>A0A6P3Y826_DINQU</name>
<feature type="region of interest" description="Disordered" evidence="4">
    <location>
        <begin position="374"/>
        <end position="420"/>
    </location>
</feature>
<organism evidence="5 6">
    <name type="scientific">Dinoponera quadriceps</name>
    <name type="common">South American ant</name>
    <dbReference type="NCBI Taxonomy" id="609295"/>
    <lineage>
        <taxon>Eukaryota</taxon>
        <taxon>Metazoa</taxon>
        <taxon>Ecdysozoa</taxon>
        <taxon>Arthropoda</taxon>
        <taxon>Hexapoda</taxon>
        <taxon>Insecta</taxon>
        <taxon>Pterygota</taxon>
        <taxon>Neoptera</taxon>
        <taxon>Endopterygota</taxon>
        <taxon>Hymenoptera</taxon>
        <taxon>Apocrita</taxon>
        <taxon>Aculeata</taxon>
        <taxon>Formicoidea</taxon>
        <taxon>Formicidae</taxon>
        <taxon>Ponerinae</taxon>
        <taxon>Ponerini</taxon>
        <taxon>Dinoponera</taxon>
    </lineage>
</organism>
<dbReference type="GeneID" id="106750977"/>
<gene>
    <name evidence="6" type="primary">LOC106750977</name>
</gene>
<feature type="compositionally biased region" description="Polar residues" evidence="4">
    <location>
        <begin position="560"/>
        <end position="573"/>
    </location>
</feature>
<feature type="compositionally biased region" description="Polar residues" evidence="4">
    <location>
        <begin position="403"/>
        <end position="417"/>
    </location>
</feature>
<sequence>MDAAEDAESALDPRIQIELENLNNATDDINKLETELDEAHTAFRQLLSDTTRRLKEITDKLGTSCIEKARCYYEALEMARQAQVQCQQQAQLFQRASEIHAAAKETVALAEARFMSHQHEWNFDQAWQDMLNHATIKVMDADNQKAECGREHHRRAMLFHDAEKKLVQLEEKHRRSIIKARPYFEVKTQCDQMLATQKERVEHLQQTVKEAKRNYATSLRTLEEISNQIHQQRRDYDIVVNGPREPGVGAELIGSDTCQKRENEFSASDSRKISSIRCNESRNNEKLHNIEKPCSMKEDAEKLDKRSVDGSESKFTQWELELQASMEKLNRLSLENPLYVKERENALSSANLPDAGEMSGECYDFLSTGQSDAQSLSQLSRSTRRNPALLEKDASVDGPSLLPRSSSTADSMTTLRSPASKVVMKSNISKSLSSSPVNRRTSNFENRKITKKAASVDMTKYVPNRISQFDVKGRTTQSSWNIGVTNDVDTNDELKRDDCGDTSDNLVSKSRSQLTSLSCTQATIRNVEFFPANLPQGVIRYSTNTQDDATLLPTRSSCSIPQKSASCSANSSPVKLKGSLTSSSDSSDSEIITGQRLGERSAVKKFIVKTANVKELPLLSLFGRTSTLSAIRGKSCSMIDLDSKQNLKTLLDNSRLGDIQAISAERLAYVRHKLVNDNVGIKTDNVKK</sequence>
<dbReference type="GO" id="GO:0004860">
    <property type="term" value="F:protein kinase inhibitor activity"/>
    <property type="evidence" value="ECO:0007669"/>
    <property type="project" value="TreeGrafter"/>
</dbReference>
<feature type="coiled-coil region" evidence="3">
    <location>
        <begin position="15"/>
        <end position="49"/>
    </location>
</feature>
<dbReference type="PANTHER" id="PTHR19423:SF1">
    <property type="entry name" value="SH3 DOMAIN-BINDING PROTEIN 5"/>
    <property type="match status" value="1"/>
</dbReference>
<evidence type="ECO:0000256" key="4">
    <source>
        <dbReference type="SAM" id="MobiDB-lite"/>
    </source>
</evidence>
<evidence type="ECO:0000256" key="1">
    <source>
        <dbReference type="ARBA" id="ARBA00007796"/>
    </source>
</evidence>
<dbReference type="OrthoDB" id="446789at2759"/>
<dbReference type="InterPro" id="IPR007940">
    <property type="entry name" value="SH3BP5"/>
</dbReference>
<proteinExistence type="inferred from homology"/>
<dbReference type="KEGG" id="dqu:106750977"/>
<accession>A0A6P3Y826</accession>
<dbReference type="GO" id="GO:0035556">
    <property type="term" value="P:intracellular signal transduction"/>
    <property type="evidence" value="ECO:0007669"/>
    <property type="project" value="InterPro"/>
</dbReference>
<dbReference type="Pfam" id="PF05276">
    <property type="entry name" value="SH3BP5"/>
    <property type="match status" value="1"/>
</dbReference>
<protein>
    <submittedName>
        <fullName evidence="6">Uncharacterized protein LOC106750977</fullName>
    </submittedName>
</protein>
<feature type="region of interest" description="Disordered" evidence="4">
    <location>
        <begin position="560"/>
        <end position="592"/>
    </location>
</feature>
<dbReference type="Proteomes" id="UP000515204">
    <property type="component" value="Unplaced"/>
</dbReference>
<dbReference type="GO" id="GO:0005737">
    <property type="term" value="C:cytoplasm"/>
    <property type="evidence" value="ECO:0007669"/>
    <property type="project" value="TreeGrafter"/>
</dbReference>
<evidence type="ECO:0000313" key="5">
    <source>
        <dbReference type="Proteomes" id="UP000515204"/>
    </source>
</evidence>
<keyword evidence="2 3" id="KW-0175">Coiled coil</keyword>
<reference evidence="6" key="1">
    <citation type="submission" date="2025-08" db="UniProtKB">
        <authorList>
            <consortium name="RefSeq"/>
        </authorList>
    </citation>
    <scope>IDENTIFICATION</scope>
</reference>
<feature type="coiled-coil region" evidence="3">
    <location>
        <begin position="194"/>
        <end position="228"/>
    </location>
</feature>